<protein>
    <submittedName>
        <fullName evidence="1">Uncharacterized protein</fullName>
    </submittedName>
</protein>
<proteinExistence type="predicted"/>
<evidence type="ECO:0000313" key="2">
    <source>
        <dbReference type="Proteomes" id="UP000032142"/>
    </source>
</evidence>
<dbReference type="EMBL" id="KN401504">
    <property type="protein sequence ID" value="KHG14420.1"/>
    <property type="molecule type" value="Genomic_DNA"/>
</dbReference>
<keyword evidence="2" id="KW-1185">Reference proteome</keyword>
<evidence type="ECO:0000313" key="1">
    <source>
        <dbReference type="EMBL" id="KHG14420.1"/>
    </source>
</evidence>
<gene>
    <name evidence="1" type="ORF">F383_03948</name>
</gene>
<name>A0A0B0NNL0_GOSAR</name>
<dbReference type="AlphaFoldDB" id="A0A0B0NNL0"/>
<organism evidence="1 2">
    <name type="scientific">Gossypium arboreum</name>
    <name type="common">Tree cotton</name>
    <name type="synonym">Gossypium nanking</name>
    <dbReference type="NCBI Taxonomy" id="29729"/>
    <lineage>
        <taxon>Eukaryota</taxon>
        <taxon>Viridiplantae</taxon>
        <taxon>Streptophyta</taxon>
        <taxon>Embryophyta</taxon>
        <taxon>Tracheophyta</taxon>
        <taxon>Spermatophyta</taxon>
        <taxon>Magnoliopsida</taxon>
        <taxon>eudicotyledons</taxon>
        <taxon>Gunneridae</taxon>
        <taxon>Pentapetalae</taxon>
        <taxon>rosids</taxon>
        <taxon>malvids</taxon>
        <taxon>Malvales</taxon>
        <taxon>Malvaceae</taxon>
        <taxon>Malvoideae</taxon>
        <taxon>Gossypium</taxon>
    </lineage>
</organism>
<sequence>MPLSQTGSYSHTYIGVTYRCQRIKRGLTRTHISMPWFYSHITYRNSMS</sequence>
<accession>A0A0B0NNL0</accession>
<dbReference type="Proteomes" id="UP000032142">
    <property type="component" value="Unassembled WGS sequence"/>
</dbReference>
<reference evidence="2" key="1">
    <citation type="submission" date="2014-09" db="EMBL/GenBank/DDBJ databases">
        <authorList>
            <person name="Mudge J."/>
            <person name="Ramaraj T."/>
            <person name="Lindquist I.E."/>
            <person name="Bharti A.K."/>
            <person name="Sundararajan A."/>
            <person name="Cameron C.T."/>
            <person name="Woodward J.E."/>
            <person name="May G.D."/>
            <person name="Brubaker C."/>
            <person name="Broadhvest J."/>
            <person name="Wilkins T.A."/>
        </authorList>
    </citation>
    <scope>NUCLEOTIDE SEQUENCE</scope>
    <source>
        <strain evidence="2">cv. AKA8401</strain>
    </source>
</reference>